<dbReference type="EMBL" id="CP136513">
    <property type="protein sequence ID" value="WOD19853.1"/>
    <property type="molecule type" value="Genomic_DNA"/>
</dbReference>
<protein>
    <submittedName>
        <fullName evidence="2">Uncharacterized protein</fullName>
    </submittedName>
</protein>
<sequence length="58" mass="6285">MPVEGLTQDEVKNALKEGLTEWLDKQFATLGKWTLGGIASLGIAALAYAFLQTRGFSK</sequence>
<evidence type="ECO:0000313" key="2">
    <source>
        <dbReference type="EMBL" id="WOD19853.1"/>
    </source>
</evidence>
<proteinExistence type="predicted"/>
<reference evidence="2 3" key="1">
    <citation type="submission" date="2023-10" db="EMBL/GenBank/DDBJ databases">
        <title>Surface-active antibiotics is a multifunctional adaptation for post-fire microbes.</title>
        <authorList>
            <person name="Liu M.D."/>
            <person name="Du Y."/>
            <person name="Koupaei S.K."/>
            <person name="Kim N.R."/>
            <person name="Zhang W."/>
            <person name="Traxler M.F."/>
        </authorList>
    </citation>
    <scope>NUCLEOTIDE SEQUENCE [LARGE SCALE GENOMIC DNA]</scope>
    <source>
        <strain evidence="2 3">F3</strain>
    </source>
</reference>
<keyword evidence="1" id="KW-0812">Transmembrane</keyword>
<keyword evidence="1" id="KW-1133">Transmembrane helix</keyword>
<dbReference type="RefSeq" id="WP_317021875.1">
    <property type="nucleotide sequence ID" value="NZ_CP136513.1"/>
</dbReference>
<keyword evidence="1" id="KW-0472">Membrane</keyword>
<dbReference type="Proteomes" id="UP001302652">
    <property type="component" value="Chromosome 1"/>
</dbReference>
<feature type="transmembrane region" description="Helical" evidence="1">
    <location>
        <begin position="33"/>
        <end position="51"/>
    </location>
</feature>
<evidence type="ECO:0000313" key="3">
    <source>
        <dbReference type="Proteomes" id="UP001302652"/>
    </source>
</evidence>
<accession>A0ABZ0EUU9</accession>
<name>A0ABZ0EUU9_9BURK</name>
<evidence type="ECO:0000256" key="1">
    <source>
        <dbReference type="SAM" id="Phobius"/>
    </source>
</evidence>
<gene>
    <name evidence="2" type="ORF">RW095_26960</name>
</gene>
<keyword evidence="3" id="KW-1185">Reference proteome</keyword>
<organism evidence="2 3">
    <name type="scientific">Paraburkholderia kirstenboschensis</name>
    <dbReference type="NCBI Taxonomy" id="1245436"/>
    <lineage>
        <taxon>Bacteria</taxon>
        <taxon>Pseudomonadati</taxon>
        <taxon>Pseudomonadota</taxon>
        <taxon>Betaproteobacteria</taxon>
        <taxon>Burkholderiales</taxon>
        <taxon>Burkholderiaceae</taxon>
        <taxon>Paraburkholderia</taxon>
    </lineage>
</organism>